<organism evidence="6 7">
    <name type="scientific">Modicisalibacter zincidurans</name>
    <dbReference type="NCBI Taxonomy" id="1178777"/>
    <lineage>
        <taxon>Bacteria</taxon>
        <taxon>Pseudomonadati</taxon>
        <taxon>Pseudomonadota</taxon>
        <taxon>Gammaproteobacteria</taxon>
        <taxon>Oceanospirillales</taxon>
        <taxon>Halomonadaceae</taxon>
        <taxon>Modicisalibacter</taxon>
    </lineage>
</organism>
<dbReference type="InterPro" id="IPR000014">
    <property type="entry name" value="PAS"/>
</dbReference>
<dbReference type="Pfam" id="PF00990">
    <property type="entry name" value="GGDEF"/>
    <property type="match status" value="1"/>
</dbReference>
<dbReference type="Pfam" id="PF13426">
    <property type="entry name" value="PAS_9"/>
    <property type="match status" value="1"/>
</dbReference>
<keyword evidence="1" id="KW-0812">Transmembrane</keyword>
<dbReference type="CDD" id="cd01948">
    <property type="entry name" value="EAL"/>
    <property type="match status" value="1"/>
</dbReference>
<dbReference type="PROSITE" id="PS50883">
    <property type="entry name" value="EAL"/>
    <property type="match status" value="1"/>
</dbReference>
<dbReference type="Pfam" id="PF00563">
    <property type="entry name" value="EAL"/>
    <property type="match status" value="1"/>
</dbReference>
<evidence type="ECO:0000259" key="4">
    <source>
        <dbReference type="PROSITE" id="PS50883"/>
    </source>
</evidence>
<dbReference type="Gene3D" id="3.20.20.450">
    <property type="entry name" value="EAL domain"/>
    <property type="match status" value="1"/>
</dbReference>
<sequence length="770" mass="85319">MKRTRGSMDGATQHGLRIRSEQVRILYDGLWLPMVSVVLVAGLLLVSLWSVVDQRQMLAWMTAVVLITFARLGLAWCFQRKQPPAEAARRWMIGYAIGSTASGLLWGACGLWLFPVSDFQHQVILVVALAGIASGGAVTMAPVWPIAATFLILTLLPLSLRYLWLGGPASLTAAAMVWLFLGFTLAVSHRWNRILRDNFHLQAEGETREQALRASESRYHTIFQASPLGMLHFDAQGRVTDCNDKLLQITGESRERFLGFDMLESVQSIRVKRAVQRALSHGEGYYEGDYSMLTASGPALPVRILFSGVRDDQGAIVAGVAVVEDLTERRQAEETIHRQAYYDALTGLPNRRLLSERLAQLMAESAHRGEHGAVLFIDLDRFKEVNESLGHSVGDRLLNATARRLTELLRDGDIAARVNSDEFVVVVARIRGDRQQVIDGVNGVAERVMSALSEPYHLSDRPLLVTPSIGFALFGEEQSSATGLLKQAETAMFQAKTEGRAKACGYLPSMHTAAVWRLNLEQDLRLALEGDQLQLHFQPQVDGDGRIVGGEGLLRWLHPKRGMVQPVEFIPVAEESGLILDIGQRVLDQACEALMRLDARQLPRLSINISPRQFGQPEFVASIGRGIERSGIDPSRLQLEITEGVMIDNLIETIETMRDLKRIGVGLAIDDFGVGYSSLSYLKRLPLDELKIDRSFIQELDNSNDEAIVQTIITIARNLHLTVVAEGVESAAQRDFLLSNGCHIFQGFWFFRPLPFDALVAAINDCQSTA</sequence>
<dbReference type="SMART" id="SM00091">
    <property type="entry name" value="PAS"/>
    <property type="match status" value="1"/>
</dbReference>
<feature type="domain" description="GGDEF" evidence="5">
    <location>
        <begin position="370"/>
        <end position="508"/>
    </location>
</feature>
<keyword evidence="7" id="KW-1185">Reference proteome</keyword>
<dbReference type="InterPro" id="IPR035919">
    <property type="entry name" value="EAL_sf"/>
</dbReference>
<dbReference type="PANTHER" id="PTHR44757">
    <property type="entry name" value="DIGUANYLATE CYCLASE DGCP"/>
    <property type="match status" value="1"/>
</dbReference>
<evidence type="ECO:0000259" key="5">
    <source>
        <dbReference type="PROSITE" id="PS50887"/>
    </source>
</evidence>
<keyword evidence="1" id="KW-0472">Membrane</keyword>
<dbReference type="NCBIfam" id="TIGR00254">
    <property type="entry name" value="GGDEF"/>
    <property type="match status" value="1"/>
</dbReference>
<dbReference type="NCBIfam" id="TIGR00229">
    <property type="entry name" value="sensory_box"/>
    <property type="match status" value="1"/>
</dbReference>
<dbReference type="InterPro" id="IPR035965">
    <property type="entry name" value="PAS-like_dom_sf"/>
</dbReference>
<dbReference type="SUPFAM" id="SSF55785">
    <property type="entry name" value="PYP-like sensor domain (PAS domain)"/>
    <property type="match status" value="1"/>
</dbReference>
<evidence type="ECO:0000313" key="7">
    <source>
        <dbReference type="Proteomes" id="UP001500074"/>
    </source>
</evidence>
<dbReference type="RefSeq" id="WP_236254946.1">
    <property type="nucleotide sequence ID" value="NZ_BAABKI010000020.1"/>
</dbReference>
<dbReference type="SUPFAM" id="SSF55073">
    <property type="entry name" value="Nucleotide cyclase"/>
    <property type="match status" value="1"/>
</dbReference>
<evidence type="ECO:0000313" key="6">
    <source>
        <dbReference type="EMBL" id="GAA5175581.1"/>
    </source>
</evidence>
<proteinExistence type="predicted"/>
<accession>A0ABP9RDH4</accession>
<dbReference type="EMBL" id="BAABKI010000020">
    <property type="protein sequence ID" value="GAA5175581.1"/>
    <property type="molecule type" value="Genomic_DNA"/>
</dbReference>
<feature type="transmembrane region" description="Helical" evidence="1">
    <location>
        <begin position="170"/>
        <end position="188"/>
    </location>
</feature>
<dbReference type="InterPro" id="IPR052155">
    <property type="entry name" value="Biofilm_reg_signaling"/>
</dbReference>
<dbReference type="InterPro" id="IPR043128">
    <property type="entry name" value="Rev_trsase/Diguanyl_cyclase"/>
</dbReference>
<dbReference type="CDD" id="cd01949">
    <property type="entry name" value="GGDEF"/>
    <property type="match status" value="1"/>
</dbReference>
<dbReference type="Gene3D" id="3.30.70.270">
    <property type="match status" value="1"/>
</dbReference>
<reference evidence="7" key="1">
    <citation type="journal article" date="2019" name="Int. J. Syst. Evol. Microbiol.">
        <title>The Global Catalogue of Microorganisms (GCM) 10K type strain sequencing project: providing services to taxonomists for standard genome sequencing and annotation.</title>
        <authorList>
            <consortium name="The Broad Institute Genomics Platform"/>
            <consortium name="The Broad Institute Genome Sequencing Center for Infectious Disease"/>
            <person name="Wu L."/>
            <person name="Ma J."/>
        </authorList>
    </citation>
    <scope>NUCLEOTIDE SEQUENCE [LARGE SCALE GENOMIC DNA]</scope>
    <source>
        <strain evidence="7">JCM 18472</strain>
    </source>
</reference>
<feature type="transmembrane region" description="Helical" evidence="1">
    <location>
        <begin position="119"/>
        <end position="139"/>
    </location>
</feature>
<keyword evidence="1" id="KW-1133">Transmembrane helix</keyword>
<dbReference type="PROSITE" id="PS50887">
    <property type="entry name" value="GGDEF"/>
    <property type="match status" value="1"/>
</dbReference>
<dbReference type="InterPro" id="IPR001633">
    <property type="entry name" value="EAL_dom"/>
</dbReference>
<evidence type="ECO:0008006" key="8">
    <source>
        <dbReference type="Google" id="ProtNLM"/>
    </source>
</evidence>
<dbReference type="InterPro" id="IPR000160">
    <property type="entry name" value="GGDEF_dom"/>
</dbReference>
<gene>
    <name evidence="6" type="ORF">GCM10023342_19200</name>
</gene>
<dbReference type="InterPro" id="IPR029787">
    <property type="entry name" value="Nucleotide_cyclase"/>
</dbReference>
<dbReference type="InterPro" id="IPR000700">
    <property type="entry name" value="PAS-assoc_C"/>
</dbReference>
<protein>
    <recommendedName>
        <fullName evidence="8">EAL domain-containing protein</fullName>
    </recommendedName>
</protein>
<dbReference type="PROSITE" id="PS50112">
    <property type="entry name" value="PAS"/>
    <property type="match status" value="1"/>
</dbReference>
<feature type="transmembrane region" description="Helical" evidence="1">
    <location>
        <begin position="58"/>
        <end position="79"/>
    </location>
</feature>
<feature type="domain" description="EAL" evidence="4">
    <location>
        <begin position="517"/>
        <end position="767"/>
    </location>
</feature>
<dbReference type="Gene3D" id="3.30.450.20">
    <property type="entry name" value="PAS domain"/>
    <property type="match status" value="1"/>
</dbReference>
<feature type="transmembrane region" description="Helical" evidence="1">
    <location>
        <begin position="91"/>
        <end position="113"/>
    </location>
</feature>
<dbReference type="SMART" id="SM00052">
    <property type="entry name" value="EAL"/>
    <property type="match status" value="1"/>
</dbReference>
<dbReference type="PANTHER" id="PTHR44757:SF2">
    <property type="entry name" value="BIOFILM ARCHITECTURE MAINTENANCE PROTEIN MBAA"/>
    <property type="match status" value="1"/>
</dbReference>
<evidence type="ECO:0000259" key="3">
    <source>
        <dbReference type="PROSITE" id="PS50113"/>
    </source>
</evidence>
<feature type="domain" description="PAC" evidence="3">
    <location>
        <begin position="286"/>
        <end position="338"/>
    </location>
</feature>
<feature type="transmembrane region" description="Helical" evidence="1">
    <location>
        <begin position="29"/>
        <end position="52"/>
    </location>
</feature>
<evidence type="ECO:0000259" key="2">
    <source>
        <dbReference type="PROSITE" id="PS50112"/>
    </source>
</evidence>
<name>A0ABP9RDH4_9GAMM</name>
<dbReference type="PROSITE" id="PS50113">
    <property type="entry name" value="PAC"/>
    <property type="match status" value="1"/>
</dbReference>
<evidence type="ECO:0000256" key="1">
    <source>
        <dbReference type="SAM" id="Phobius"/>
    </source>
</evidence>
<dbReference type="Proteomes" id="UP001500074">
    <property type="component" value="Unassembled WGS sequence"/>
</dbReference>
<comment type="caution">
    <text evidence="6">The sequence shown here is derived from an EMBL/GenBank/DDBJ whole genome shotgun (WGS) entry which is preliminary data.</text>
</comment>
<dbReference type="SUPFAM" id="SSF141868">
    <property type="entry name" value="EAL domain-like"/>
    <property type="match status" value="1"/>
</dbReference>
<feature type="domain" description="PAS" evidence="2">
    <location>
        <begin position="215"/>
        <end position="259"/>
    </location>
</feature>
<dbReference type="SMART" id="SM00267">
    <property type="entry name" value="GGDEF"/>
    <property type="match status" value="1"/>
</dbReference>
<dbReference type="CDD" id="cd00130">
    <property type="entry name" value="PAS"/>
    <property type="match status" value="1"/>
</dbReference>